<feature type="transmembrane region" description="Helical" evidence="15">
    <location>
        <begin position="157"/>
        <end position="177"/>
    </location>
</feature>
<dbReference type="Pfam" id="PF05231">
    <property type="entry name" value="MASE1"/>
    <property type="match status" value="1"/>
</dbReference>
<evidence type="ECO:0000256" key="6">
    <source>
        <dbReference type="ARBA" id="ARBA00022679"/>
    </source>
</evidence>
<evidence type="ECO:0000256" key="3">
    <source>
        <dbReference type="ARBA" id="ARBA00012438"/>
    </source>
</evidence>
<evidence type="ECO:0000313" key="17">
    <source>
        <dbReference type="EMBL" id="RAI42709.1"/>
    </source>
</evidence>
<evidence type="ECO:0000256" key="7">
    <source>
        <dbReference type="ARBA" id="ARBA00022692"/>
    </source>
</evidence>
<dbReference type="EMBL" id="NPEX01000132">
    <property type="protein sequence ID" value="RAI42709.1"/>
    <property type="molecule type" value="Genomic_DNA"/>
</dbReference>
<dbReference type="Pfam" id="PF02518">
    <property type="entry name" value="HATPase_c"/>
    <property type="match status" value="1"/>
</dbReference>
<dbReference type="InterPro" id="IPR036097">
    <property type="entry name" value="HisK_dim/P_sf"/>
</dbReference>
<dbReference type="SUPFAM" id="SSF47384">
    <property type="entry name" value="Homodimeric domain of signal transducing histidine kinase"/>
    <property type="match status" value="1"/>
</dbReference>
<keyword evidence="5" id="KW-0597">Phosphoprotein</keyword>
<dbReference type="InterPro" id="IPR003594">
    <property type="entry name" value="HATPase_dom"/>
</dbReference>
<accession>A0A327KV47</accession>
<evidence type="ECO:0000256" key="15">
    <source>
        <dbReference type="SAM" id="Phobius"/>
    </source>
</evidence>
<evidence type="ECO:0000256" key="4">
    <source>
        <dbReference type="ARBA" id="ARBA00022475"/>
    </source>
</evidence>
<keyword evidence="9" id="KW-0418">Kinase</keyword>
<evidence type="ECO:0000256" key="9">
    <source>
        <dbReference type="ARBA" id="ARBA00022777"/>
    </source>
</evidence>
<reference evidence="17 18" key="1">
    <citation type="submission" date="2017-07" db="EMBL/GenBank/DDBJ databases">
        <title>Draft Genome Sequences of Select Purple Nonsulfur Bacteria.</title>
        <authorList>
            <person name="Lasarre B."/>
            <person name="Mckinlay J.B."/>
        </authorList>
    </citation>
    <scope>NUCLEOTIDE SEQUENCE [LARGE SCALE GENOMIC DNA]</scope>
    <source>
        <strain evidence="17 18">DSM 5909</strain>
    </source>
</reference>
<dbReference type="Pfam" id="PF00512">
    <property type="entry name" value="HisKA"/>
    <property type="match status" value="1"/>
</dbReference>
<dbReference type="Gene3D" id="3.30.565.10">
    <property type="entry name" value="Histidine kinase-like ATPase, C-terminal domain"/>
    <property type="match status" value="1"/>
</dbReference>
<evidence type="ECO:0000256" key="5">
    <source>
        <dbReference type="ARBA" id="ARBA00022553"/>
    </source>
</evidence>
<protein>
    <recommendedName>
        <fullName evidence="3">histidine kinase</fullName>
        <ecNumber evidence="3">2.7.13.3</ecNumber>
    </recommendedName>
</protein>
<dbReference type="Gene3D" id="1.10.287.130">
    <property type="match status" value="1"/>
</dbReference>
<feature type="transmembrane region" description="Helical" evidence="15">
    <location>
        <begin position="301"/>
        <end position="320"/>
    </location>
</feature>
<feature type="transmembrane region" description="Helical" evidence="15">
    <location>
        <begin position="48"/>
        <end position="72"/>
    </location>
</feature>
<dbReference type="PANTHER" id="PTHR43065">
    <property type="entry name" value="SENSOR HISTIDINE KINASE"/>
    <property type="match status" value="1"/>
</dbReference>
<keyword evidence="7 15" id="KW-0812">Transmembrane</keyword>
<dbReference type="InterPro" id="IPR005467">
    <property type="entry name" value="His_kinase_dom"/>
</dbReference>
<feature type="domain" description="Histidine kinase" evidence="16">
    <location>
        <begin position="351"/>
        <end position="564"/>
    </location>
</feature>
<gene>
    <name evidence="17" type="ORF">CH341_18090</name>
</gene>
<name>A0A327KV47_9BRAD</name>
<evidence type="ECO:0000256" key="10">
    <source>
        <dbReference type="ARBA" id="ARBA00022840"/>
    </source>
</evidence>
<dbReference type="GO" id="GO:0000155">
    <property type="term" value="F:phosphorelay sensor kinase activity"/>
    <property type="evidence" value="ECO:0007669"/>
    <property type="project" value="InterPro"/>
</dbReference>
<feature type="transmembrane region" description="Helical" evidence="15">
    <location>
        <begin position="277"/>
        <end position="295"/>
    </location>
</feature>
<feature type="transmembrane region" description="Helical" evidence="15">
    <location>
        <begin position="228"/>
        <end position="246"/>
    </location>
</feature>
<evidence type="ECO:0000256" key="14">
    <source>
        <dbReference type="SAM" id="MobiDB-lite"/>
    </source>
</evidence>
<dbReference type="PRINTS" id="PR00344">
    <property type="entry name" value="BCTRLSENSOR"/>
</dbReference>
<evidence type="ECO:0000256" key="13">
    <source>
        <dbReference type="ARBA" id="ARBA00023136"/>
    </source>
</evidence>
<dbReference type="SMART" id="SM00388">
    <property type="entry name" value="HisKA"/>
    <property type="match status" value="1"/>
</dbReference>
<evidence type="ECO:0000256" key="8">
    <source>
        <dbReference type="ARBA" id="ARBA00022741"/>
    </source>
</evidence>
<feature type="transmembrane region" description="Helical" evidence="15">
    <location>
        <begin position="197"/>
        <end position="216"/>
    </location>
</feature>
<dbReference type="InterPro" id="IPR036890">
    <property type="entry name" value="HATPase_C_sf"/>
</dbReference>
<keyword evidence="12" id="KW-0902">Two-component regulatory system</keyword>
<dbReference type="InterPro" id="IPR007895">
    <property type="entry name" value="MASE1"/>
</dbReference>
<dbReference type="OrthoDB" id="9795133at2"/>
<feature type="transmembrane region" description="Helical" evidence="15">
    <location>
        <begin position="252"/>
        <end position="270"/>
    </location>
</feature>
<comment type="catalytic activity">
    <reaction evidence="1">
        <text>ATP + protein L-histidine = ADP + protein N-phospho-L-histidine.</text>
        <dbReference type="EC" id="2.7.13.3"/>
    </reaction>
</comment>
<dbReference type="CDD" id="cd00082">
    <property type="entry name" value="HisKA"/>
    <property type="match status" value="1"/>
</dbReference>
<sequence>MLRGRPLGIHPQRRHTRNDATTVHTTLPDAPMRRPVAMPLSKVFTLPWPAIALGYLAGYVLLDWISFIHPFAPFGITPWNPPTGLSFVLVLLFGQRFIPLLFVAPLLADLTVRHLPFPWVTEIMTAAAIGGGYAIGLAILLQPAMRFNPILASMRDLVVLLAVAAASAAAVSLAYVALTVNAGLLTTADLPAAVVHYWVGDMIGVAILAPFGLILLTRGRTLRVTVETAVQVAATLVALALVFVFAERQHAQLFYLLFLPVIWMAVRGGLETVTVGVLLTQLGLIVGVHLLPGVTIDVTGLQALMLVLAMTGLIAGALVTQIRRTELQLRLHQDSLARLARLGSMGELATAIAHEINQPLTAAGTYTRLVAETLRDGADHVAVGEIAEKAAAQVQRAADVVRRLRALIRLDQSGRAPTSVTRIVRETLDLMHHALDRHGVTATARLADDLPPVMVDILQIEQVLLNLIRNAVEAIEGTGATHGSLGVSAVRTGDMVEIAVADSGPGFPEDVPDPAGASFGSAKPEGLGFGLSLCRSIVEQHGGRLTIERPPSGALVRFTIPVAKVSDE</sequence>
<evidence type="ECO:0000256" key="1">
    <source>
        <dbReference type="ARBA" id="ARBA00000085"/>
    </source>
</evidence>
<evidence type="ECO:0000313" key="18">
    <source>
        <dbReference type="Proteomes" id="UP000249130"/>
    </source>
</evidence>
<dbReference type="InterPro" id="IPR003661">
    <property type="entry name" value="HisK_dim/P_dom"/>
</dbReference>
<dbReference type="PANTHER" id="PTHR43065:SF10">
    <property type="entry name" value="PEROXIDE STRESS-ACTIVATED HISTIDINE KINASE MAK3"/>
    <property type="match status" value="1"/>
</dbReference>
<keyword evidence="18" id="KW-1185">Reference proteome</keyword>
<keyword evidence="6" id="KW-0808">Transferase</keyword>
<dbReference type="SUPFAM" id="SSF55874">
    <property type="entry name" value="ATPase domain of HSP90 chaperone/DNA topoisomerase II/histidine kinase"/>
    <property type="match status" value="1"/>
</dbReference>
<dbReference type="InterPro" id="IPR004358">
    <property type="entry name" value="Sig_transdc_His_kin-like_C"/>
</dbReference>
<dbReference type="GO" id="GO:0005524">
    <property type="term" value="F:ATP binding"/>
    <property type="evidence" value="ECO:0007669"/>
    <property type="project" value="UniProtKB-KW"/>
</dbReference>
<dbReference type="Proteomes" id="UP000249130">
    <property type="component" value="Unassembled WGS sequence"/>
</dbReference>
<evidence type="ECO:0000256" key="11">
    <source>
        <dbReference type="ARBA" id="ARBA00022989"/>
    </source>
</evidence>
<evidence type="ECO:0000259" key="16">
    <source>
        <dbReference type="PROSITE" id="PS50109"/>
    </source>
</evidence>
<dbReference type="GO" id="GO:0005886">
    <property type="term" value="C:plasma membrane"/>
    <property type="evidence" value="ECO:0007669"/>
    <property type="project" value="UniProtKB-SubCell"/>
</dbReference>
<dbReference type="AlphaFoldDB" id="A0A327KV47"/>
<feature type="region of interest" description="Disordered" evidence="14">
    <location>
        <begin position="1"/>
        <end position="27"/>
    </location>
</feature>
<proteinExistence type="predicted"/>
<keyword evidence="8" id="KW-0547">Nucleotide-binding</keyword>
<dbReference type="SMART" id="SM00387">
    <property type="entry name" value="HATPase_c"/>
    <property type="match status" value="1"/>
</dbReference>
<evidence type="ECO:0000256" key="12">
    <source>
        <dbReference type="ARBA" id="ARBA00023012"/>
    </source>
</evidence>
<keyword evidence="4" id="KW-1003">Cell membrane</keyword>
<keyword evidence="11 15" id="KW-1133">Transmembrane helix</keyword>
<feature type="transmembrane region" description="Helical" evidence="15">
    <location>
        <begin position="123"/>
        <end position="145"/>
    </location>
</feature>
<organism evidence="17 18">
    <name type="scientific">Rhodoplanes roseus</name>
    <dbReference type="NCBI Taxonomy" id="29409"/>
    <lineage>
        <taxon>Bacteria</taxon>
        <taxon>Pseudomonadati</taxon>
        <taxon>Pseudomonadota</taxon>
        <taxon>Alphaproteobacteria</taxon>
        <taxon>Hyphomicrobiales</taxon>
        <taxon>Nitrobacteraceae</taxon>
        <taxon>Rhodoplanes</taxon>
    </lineage>
</organism>
<dbReference type="PROSITE" id="PS50109">
    <property type="entry name" value="HIS_KIN"/>
    <property type="match status" value="1"/>
</dbReference>
<comment type="subcellular location">
    <subcellularLocation>
        <location evidence="2">Cell membrane</location>
        <topology evidence="2">Multi-pass membrane protein</topology>
    </subcellularLocation>
</comment>
<dbReference type="EC" id="2.7.13.3" evidence="3"/>
<keyword evidence="10" id="KW-0067">ATP-binding</keyword>
<keyword evidence="13 15" id="KW-0472">Membrane</keyword>
<evidence type="ECO:0000256" key="2">
    <source>
        <dbReference type="ARBA" id="ARBA00004651"/>
    </source>
</evidence>
<comment type="caution">
    <text evidence="17">The sequence shown here is derived from an EMBL/GenBank/DDBJ whole genome shotgun (WGS) entry which is preliminary data.</text>
</comment>
<feature type="transmembrane region" description="Helical" evidence="15">
    <location>
        <begin position="84"/>
        <end position="103"/>
    </location>
</feature>